<feature type="coiled-coil region" evidence="1">
    <location>
        <begin position="8"/>
        <end position="35"/>
    </location>
</feature>
<dbReference type="InterPro" id="IPR046701">
    <property type="entry name" value="DUF6571"/>
</dbReference>
<organism evidence="3 4">
    <name type="scientific">Actinomyces ruminis</name>
    <dbReference type="NCBI Taxonomy" id="1937003"/>
    <lineage>
        <taxon>Bacteria</taxon>
        <taxon>Bacillati</taxon>
        <taxon>Actinomycetota</taxon>
        <taxon>Actinomycetes</taxon>
        <taxon>Actinomycetales</taxon>
        <taxon>Actinomycetaceae</taxon>
        <taxon>Actinomyces</taxon>
    </lineage>
</organism>
<feature type="domain" description="DUF6571" evidence="2">
    <location>
        <begin position="1"/>
        <end position="688"/>
    </location>
</feature>
<evidence type="ECO:0000313" key="3">
    <source>
        <dbReference type="EMBL" id="PHP51313.1"/>
    </source>
</evidence>
<evidence type="ECO:0000256" key="1">
    <source>
        <dbReference type="SAM" id="Coils"/>
    </source>
</evidence>
<proteinExistence type="predicted"/>
<accession>A0ABX4M897</accession>
<dbReference type="Pfam" id="PF20211">
    <property type="entry name" value="DUF6571"/>
    <property type="match status" value="1"/>
</dbReference>
<keyword evidence="1" id="KW-0175">Coiled coil</keyword>
<evidence type="ECO:0000259" key="2">
    <source>
        <dbReference type="Pfam" id="PF20211"/>
    </source>
</evidence>
<reference evidence="3 4" key="1">
    <citation type="submission" date="2017-10" db="EMBL/GenBank/DDBJ databases">
        <title>Draft genome sequence of cellulolytic Actinomyces sp CtC72 isolated from cattle rumen fluid.</title>
        <authorList>
            <person name="Joshi A.J."/>
            <person name="Vasudevan G."/>
            <person name="Lanjekar V.B."/>
            <person name="Hivarkar S."/>
            <person name="Engineer A."/>
            <person name="Pore S.D."/>
            <person name="Dhakephalkar P.K."/>
            <person name="Dagar S."/>
        </authorList>
    </citation>
    <scope>NUCLEOTIDE SEQUENCE [LARGE SCALE GENOMIC DNA]</scope>
    <source>
        <strain evidence="4">CtC72</strain>
    </source>
</reference>
<dbReference type="EMBL" id="MTPX02000087">
    <property type="protein sequence ID" value="PHP51313.1"/>
    <property type="molecule type" value="Genomic_DNA"/>
</dbReference>
<dbReference type="RefSeq" id="WP_086616073.1">
    <property type="nucleotide sequence ID" value="NZ_MTPX02000087.1"/>
</dbReference>
<gene>
    <name evidence="3" type="ORF">BW737_015230</name>
</gene>
<protein>
    <recommendedName>
        <fullName evidence="2">DUF6571 domain-containing protein</fullName>
    </recommendedName>
</protein>
<name>A0ABX4M897_9ACTO</name>
<sequence length="693" mass="73496">MAYIKIDTDKMQTVIDNLEDRAEAINHERNGINQTSGYYHDPVPSVVDATAAGPRSGPLAQSTYTLRDLAEELRSRRQEAIDINESGITMTNPDGTLSYYLPDPPPGTTDEAAYWRSMDTAANVHAYNTGSAETAKAEATELREALANGTSSQGRTPEEILDQIDKHRDIPIYGAAFVGEFSAEEYLQLVYTLDGHYQVDYEGDDGGERFTKSLETLAHVLAAASQDQVGGAELASDFTKAVDPAVIQPQLANPMTALNALLSVPGTAYGTEFLTTLADNLEDIDPTSVPFAGAPPFVNGEFYTADPLAGVLTAMGSNSEASLNYLTSDGTNDAEIKKRWEMLRKRDWDYHGGTGLDGLSAATAAASAYRGADGDPNAPADAAGRATWMTAQAIPFFVNDVEEADFTSTMKQNLAVLLGNSPEELAGLARGTSLEINQRYGLSGLVTDAEFETLLYRVTDDENAASTLAAAMGQYHRNQIDTAMAAADASDAEATLTSEYTFAAKTIGYLDGIAELRAGDDSAAQANAKSNMGTALSVFSTVLGTGVSAVTGGTGMAVAGPLLYSTGSTVAKPIVVDQLTRDWNTPDTIEIADMKRVLTAQAYVDAANYGLLNDTTIEAAATGNNGAPFSFYTEVGGQPTITAPDPMTPDAAQEYMIWYGDVHDSTMNSLDTKIDTASSNSGYEEGKAAKVIK</sequence>
<evidence type="ECO:0000313" key="4">
    <source>
        <dbReference type="Proteomes" id="UP000194577"/>
    </source>
</evidence>
<comment type="caution">
    <text evidence="3">The sequence shown here is derived from an EMBL/GenBank/DDBJ whole genome shotgun (WGS) entry which is preliminary data.</text>
</comment>
<keyword evidence="4" id="KW-1185">Reference proteome</keyword>
<dbReference type="Proteomes" id="UP000194577">
    <property type="component" value="Unassembled WGS sequence"/>
</dbReference>